<reference evidence="1 2" key="1">
    <citation type="journal article" date="2023" name="Nucleic Acids Res.">
        <title>The hologenome of Daphnia magna reveals possible DNA methylation and microbiome-mediated evolution of the host genome.</title>
        <authorList>
            <person name="Chaturvedi A."/>
            <person name="Li X."/>
            <person name="Dhandapani V."/>
            <person name="Marshall H."/>
            <person name="Kissane S."/>
            <person name="Cuenca-Cambronero M."/>
            <person name="Asole G."/>
            <person name="Calvet F."/>
            <person name="Ruiz-Romero M."/>
            <person name="Marangio P."/>
            <person name="Guigo R."/>
            <person name="Rago D."/>
            <person name="Mirbahai L."/>
            <person name="Eastwood N."/>
            <person name="Colbourne J.K."/>
            <person name="Zhou J."/>
            <person name="Mallon E."/>
            <person name="Orsini L."/>
        </authorList>
    </citation>
    <scope>NUCLEOTIDE SEQUENCE [LARGE SCALE GENOMIC DNA]</scope>
    <source>
        <strain evidence="1">LRV0_1</strain>
    </source>
</reference>
<protein>
    <submittedName>
        <fullName evidence="1">Uncharacterized protein</fullName>
    </submittedName>
</protein>
<proteinExistence type="predicted"/>
<gene>
    <name evidence="1" type="ORF">OUZ56_000242</name>
</gene>
<keyword evidence="2" id="KW-1185">Reference proteome</keyword>
<organism evidence="1 2">
    <name type="scientific">Daphnia magna</name>
    <dbReference type="NCBI Taxonomy" id="35525"/>
    <lineage>
        <taxon>Eukaryota</taxon>
        <taxon>Metazoa</taxon>
        <taxon>Ecdysozoa</taxon>
        <taxon>Arthropoda</taxon>
        <taxon>Crustacea</taxon>
        <taxon>Branchiopoda</taxon>
        <taxon>Diplostraca</taxon>
        <taxon>Cladocera</taxon>
        <taxon>Anomopoda</taxon>
        <taxon>Daphniidae</taxon>
        <taxon>Daphnia</taxon>
    </lineage>
</organism>
<dbReference type="Proteomes" id="UP001234178">
    <property type="component" value="Unassembled WGS sequence"/>
</dbReference>
<name>A0ABQ9ZZ86_9CRUS</name>
<accession>A0ABQ9ZZ86</accession>
<dbReference type="EMBL" id="JAOYFB010000036">
    <property type="protein sequence ID" value="KAK4018173.1"/>
    <property type="molecule type" value="Genomic_DNA"/>
</dbReference>
<sequence length="60" mass="6967">MFEITPLVHVKYPALFSGVERFVILLAHQGHCTTFGQVFLLNKTEKYSFNCALFIRVVYE</sequence>
<evidence type="ECO:0000313" key="2">
    <source>
        <dbReference type="Proteomes" id="UP001234178"/>
    </source>
</evidence>
<comment type="caution">
    <text evidence="1">The sequence shown here is derived from an EMBL/GenBank/DDBJ whole genome shotgun (WGS) entry which is preliminary data.</text>
</comment>
<evidence type="ECO:0000313" key="1">
    <source>
        <dbReference type="EMBL" id="KAK4018173.1"/>
    </source>
</evidence>